<protein>
    <recommendedName>
        <fullName evidence="4">PASTA domain-containing protein</fullName>
    </recommendedName>
</protein>
<evidence type="ECO:0008006" key="4">
    <source>
        <dbReference type="Google" id="ProtNLM"/>
    </source>
</evidence>
<reference evidence="3" key="1">
    <citation type="journal article" date="2019" name="Int. J. Syst. Evol. Microbiol.">
        <title>The Global Catalogue of Microorganisms (GCM) 10K type strain sequencing project: providing services to taxonomists for standard genome sequencing and annotation.</title>
        <authorList>
            <consortium name="The Broad Institute Genomics Platform"/>
            <consortium name="The Broad Institute Genome Sequencing Center for Infectious Disease"/>
            <person name="Wu L."/>
            <person name="Ma J."/>
        </authorList>
    </citation>
    <scope>NUCLEOTIDE SEQUENCE [LARGE SCALE GENOMIC DNA]</scope>
    <source>
        <strain evidence="3">JCM 4816</strain>
    </source>
</reference>
<comment type="caution">
    <text evidence="2">The sequence shown here is derived from an EMBL/GenBank/DDBJ whole genome shotgun (WGS) entry which is preliminary data.</text>
</comment>
<evidence type="ECO:0000313" key="2">
    <source>
        <dbReference type="EMBL" id="GAA3495634.1"/>
    </source>
</evidence>
<accession>A0ABP6TM60</accession>
<feature type="region of interest" description="Disordered" evidence="1">
    <location>
        <begin position="17"/>
        <end position="44"/>
    </location>
</feature>
<organism evidence="2 3">
    <name type="scientific">Streptomyces prasinosporus</name>
    <dbReference type="NCBI Taxonomy" id="68256"/>
    <lineage>
        <taxon>Bacteria</taxon>
        <taxon>Bacillati</taxon>
        <taxon>Actinomycetota</taxon>
        <taxon>Actinomycetes</taxon>
        <taxon>Kitasatosporales</taxon>
        <taxon>Streptomycetaceae</taxon>
        <taxon>Streptomyces</taxon>
        <taxon>Streptomyces albogriseolus group</taxon>
    </lineage>
</organism>
<keyword evidence="3" id="KW-1185">Reference proteome</keyword>
<evidence type="ECO:0000313" key="3">
    <source>
        <dbReference type="Proteomes" id="UP001501455"/>
    </source>
</evidence>
<gene>
    <name evidence="2" type="ORF">GCM10019016_027340</name>
</gene>
<dbReference type="Proteomes" id="UP001501455">
    <property type="component" value="Unassembled WGS sequence"/>
</dbReference>
<dbReference type="EMBL" id="BAAAXF010000019">
    <property type="protein sequence ID" value="GAA3495634.1"/>
    <property type="molecule type" value="Genomic_DNA"/>
</dbReference>
<evidence type="ECO:0000256" key="1">
    <source>
        <dbReference type="SAM" id="MobiDB-lite"/>
    </source>
</evidence>
<sequence>MGADLRVHGIEPGRGVTGLAFGETRGGPRKRLGTPAPFRRSATSAELDDQYDDLGPMLSFDDQDLLGSIVITAPAQALFHGVALLEEPVSRVLTALTDLGVESVADDGSWASGSGLVLDCGGSTSAEAPVRSVTVHASTAWNPEIEPFFSTPAQEPQRVHPVTPGIGIPIVRLGEPMSEVRARMGSGATWRPPFGPSRADSFWEEGVEVGYDAQGRVSRIAVERPAQVLFEGRELIGVRAGEIRAQLSESGVPVLSEEAENVCTQADIRLLVARPGDDALPVCGVIIE</sequence>
<proteinExistence type="predicted"/>
<name>A0ABP6TM60_9ACTN</name>